<gene>
    <name evidence="2" type="ORF">EV420DRAFT_1558120</name>
</gene>
<dbReference type="AlphaFoldDB" id="A0AA39K1B9"/>
<feature type="transmembrane region" description="Helical" evidence="1">
    <location>
        <begin position="87"/>
        <end position="108"/>
    </location>
</feature>
<reference evidence="2" key="1">
    <citation type="submission" date="2023-06" db="EMBL/GenBank/DDBJ databases">
        <authorList>
            <consortium name="Lawrence Berkeley National Laboratory"/>
            <person name="Ahrendt S."/>
            <person name="Sahu N."/>
            <person name="Indic B."/>
            <person name="Wong-Bajracharya J."/>
            <person name="Merenyi Z."/>
            <person name="Ke H.-M."/>
            <person name="Monk M."/>
            <person name="Kocsube S."/>
            <person name="Drula E."/>
            <person name="Lipzen A."/>
            <person name="Balint B."/>
            <person name="Henrissat B."/>
            <person name="Andreopoulos B."/>
            <person name="Martin F.M."/>
            <person name="Harder C.B."/>
            <person name="Rigling D."/>
            <person name="Ford K.L."/>
            <person name="Foster G.D."/>
            <person name="Pangilinan J."/>
            <person name="Papanicolaou A."/>
            <person name="Barry K."/>
            <person name="LaButti K."/>
            <person name="Viragh M."/>
            <person name="Koriabine M."/>
            <person name="Yan M."/>
            <person name="Riley R."/>
            <person name="Champramary S."/>
            <person name="Plett K.L."/>
            <person name="Tsai I.J."/>
            <person name="Slot J."/>
            <person name="Sipos G."/>
            <person name="Plett J."/>
            <person name="Nagy L.G."/>
            <person name="Grigoriev I.V."/>
        </authorList>
    </citation>
    <scope>NUCLEOTIDE SEQUENCE</scope>
    <source>
        <strain evidence="2">CCBAS 213</strain>
    </source>
</reference>
<dbReference type="RefSeq" id="XP_060328046.1">
    <property type="nucleotide sequence ID" value="XM_060473726.1"/>
</dbReference>
<evidence type="ECO:0000313" key="3">
    <source>
        <dbReference type="Proteomes" id="UP001175211"/>
    </source>
</evidence>
<evidence type="ECO:0000313" key="2">
    <source>
        <dbReference type="EMBL" id="KAK0452710.1"/>
    </source>
</evidence>
<accession>A0AA39K1B9</accession>
<feature type="transmembrane region" description="Helical" evidence="1">
    <location>
        <begin position="12"/>
        <end position="36"/>
    </location>
</feature>
<keyword evidence="1" id="KW-1133">Transmembrane helix</keyword>
<keyword evidence="3" id="KW-1185">Reference proteome</keyword>
<name>A0AA39K1B9_ARMTA</name>
<dbReference type="GeneID" id="85357274"/>
<sequence length="282" mass="31584">MESELLHFDVSPGVLLAISWLNTSMYASQVALSIYYLCRFMMTKWLRYWILASLVIDGACSIVVLVYTYELLVNNAGSPMSARTHPFVLLFTYASASITQALFCYQYWTISRNKWIAGCIMFIIIVNMLFTLFIAIYTLLHPKELMLALPLAANIICAATDIIIASCLAWTYFDNEYSILRRVMIQALACGFTTAISTTLVIIFLLTILNAHYSLFVTLGRIYSLSVLLNLIVLKSMHRNDPCTMWIDGNLGVSGPAVLDSICGFVAVWFSGETNEIDCCSV</sequence>
<feature type="transmembrane region" description="Helical" evidence="1">
    <location>
        <begin position="48"/>
        <end position="67"/>
    </location>
</feature>
<comment type="caution">
    <text evidence="2">The sequence shown here is derived from an EMBL/GenBank/DDBJ whole genome shotgun (WGS) entry which is preliminary data.</text>
</comment>
<organism evidence="2 3">
    <name type="scientific">Armillaria tabescens</name>
    <name type="common">Ringless honey mushroom</name>
    <name type="synonym">Agaricus tabescens</name>
    <dbReference type="NCBI Taxonomy" id="1929756"/>
    <lineage>
        <taxon>Eukaryota</taxon>
        <taxon>Fungi</taxon>
        <taxon>Dikarya</taxon>
        <taxon>Basidiomycota</taxon>
        <taxon>Agaricomycotina</taxon>
        <taxon>Agaricomycetes</taxon>
        <taxon>Agaricomycetidae</taxon>
        <taxon>Agaricales</taxon>
        <taxon>Marasmiineae</taxon>
        <taxon>Physalacriaceae</taxon>
        <taxon>Desarmillaria</taxon>
    </lineage>
</organism>
<proteinExistence type="predicted"/>
<feature type="transmembrane region" description="Helical" evidence="1">
    <location>
        <begin position="151"/>
        <end position="173"/>
    </location>
</feature>
<protein>
    <submittedName>
        <fullName evidence="2">Uncharacterized protein</fullName>
    </submittedName>
</protein>
<feature type="transmembrane region" description="Helical" evidence="1">
    <location>
        <begin position="115"/>
        <end position="139"/>
    </location>
</feature>
<dbReference type="Proteomes" id="UP001175211">
    <property type="component" value="Unassembled WGS sequence"/>
</dbReference>
<feature type="transmembrane region" description="Helical" evidence="1">
    <location>
        <begin position="185"/>
        <end position="209"/>
    </location>
</feature>
<keyword evidence="1" id="KW-0472">Membrane</keyword>
<dbReference type="EMBL" id="JAUEPS010000030">
    <property type="protein sequence ID" value="KAK0452710.1"/>
    <property type="molecule type" value="Genomic_DNA"/>
</dbReference>
<evidence type="ECO:0000256" key="1">
    <source>
        <dbReference type="SAM" id="Phobius"/>
    </source>
</evidence>
<feature type="transmembrane region" description="Helical" evidence="1">
    <location>
        <begin position="215"/>
        <end position="234"/>
    </location>
</feature>
<keyword evidence="1" id="KW-0812">Transmembrane</keyword>